<dbReference type="OrthoDB" id="10004641at2759"/>
<dbReference type="GO" id="GO:0008270">
    <property type="term" value="F:zinc ion binding"/>
    <property type="evidence" value="ECO:0007669"/>
    <property type="project" value="UniProtKB-KW"/>
</dbReference>
<dbReference type="PROSITE" id="PS50157">
    <property type="entry name" value="ZINC_FINGER_C2H2_2"/>
    <property type="match status" value="1"/>
</dbReference>
<accession>A0A9N9X2Q5</accession>
<gene>
    <name evidence="3" type="ORF">PHAECO_LOCUS6003</name>
</gene>
<keyword evidence="1" id="KW-0862">Zinc</keyword>
<evidence type="ECO:0000313" key="4">
    <source>
        <dbReference type="Proteomes" id="UP001153737"/>
    </source>
</evidence>
<dbReference type="Pfam" id="PF00096">
    <property type="entry name" value="zf-C2H2"/>
    <property type="match status" value="1"/>
</dbReference>
<dbReference type="Gene3D" id="3.30.160.60">
    <property type="entry name" value="Classic Zinc Finger"/>
    <property type="match status" value="1"/>
</dbReference>
<evidence type="ECO:0000256" key="1">
    <source>
        <dbReference type="PROSITE-ProRule" id="PRU00042"/>
    </source>
</evidence>
<sequence length="117" mass="14206">MKVELKEEKEPSFPMKVELKEEHDLFHSDREKPKKKTNRIRGNFMCPQCNRTYIRKDSLQRHLTYECGKEPMFQCPFCPQKCKRRGHQLRHVRRQHMDKIGILEENNPELLLKKEIS</sequence>
<dbReference type="SMART" id="SM00355">
    <property type="entry name" value="ZnF_C2H2"/>
    <property type="match status" value="2"/>
</dbReference>
<dbReference type="EMBL" id="OU896708">
    <property type="protein sequence ID" value="CAG9818634.1"/>
    <property type="molecule type" value="Genomic_DNA"/>
</dbReference>
<keyword evidence="1" id="KW-0863">Zinc-finger</keyword>
<dbReference type="PROSITE" id="PS00028">
    <property type="entry name" value="ZINC_FINGER_C2H2_1"/>
    <property type="match status" value="1"/>
</dbReference>
<name>A0A9N9X2Q5_PHACE</name>
<dbReference type="InterPro" id="IPR036236">
    <property type="entry name" value="Znf_C2H2_sf"/>
</dbReference>
<dbReference type="SUPFAM" id="SSF57667">
    <property type="entry name" value="beta-beta-alpha zinc fingers"/>
    <property type="match status" value="1"/>
</dbReference>
<evidence type="ECO:0000313" key="3">
    <source>
        <dbReference type="EMBL" id="CAG9818634.1"/>
    </source>
</evidence>
<evidence type="ECO:0000259" key="2">
    <source>
        <dbReference type="PROSITE" id="PS50157"/>
    </source>
</evidence>
<keyword evidence="4" id="KW-1185">Reference proteome</keyword>
<keyword evidence="1" id="KW-0479">Metal-binding</keyword>
<proteinExistence type="predicted"/>
<dbReference type="InterPro" id="IPR013087">
    <property type="entry name" value="Znf_C2H2_type"/>
</dbReference>
<feature type="domain" description="C2H2-type" evidence="2">
    <location>
        <begin position="44"/>
        <end position="71"/>
    </location>
</feature>
<reference evidence="3" key="2">
    <citation type="submission" date="2022-10" db="EMBL/GenBank/DDBJ databases">
        <authorList>
            <consortium name="ENA_rothamsted_submissions"/>
            <consortium name="culmorum"/>
            <person name="King R."/>
        </authorList>
    </citation>
    <scope>NUCLEOTIDE SEQUENCE</scope>
</reference>
<organism evidence="3 4">
    <name type="scientific">Phaedon cochleariae</name>
    <name type="common">Mustard beetle</name>
    <dbReference type="NCBI Taxonomy" id="80249"/>
    <lineage>
        <taxon>Eukaryota</taxon>
        <taxon>Metazoa</taxon>
        <taxon>Ecdysozoa</taxon>
        <taxon>Arthropoda</taxon>
        <taxon>Hexapoda</taxon>
        <taxon>Insecta</taxon>
        <taxon>Pterygota</taxon>
        <taxon>Neoptera</taxon>
        <taxon>Endopterygota</taxon>
        <taxon>Coleoptera</taxon>
        <taxon>Polyphaga</taxon>
        <taxon>Cucujiformia</taxon>
        <taxon>Chrysomeloidea</taxon>
        <taxon>Chrysomelidae</taxon>
        <taxon>Chrysomelinae</taxon>
        <taxon>Chrysomelini</taxon>
        <taxon>Phaedon</taxon>
    </lineage>
</organism>
<reference evidence="3" key="1">
    <citation type="submission" date="2022-01" db="EMBL/GenBank/DDBJ databases">
        <authorList>
            <person name="King R."/>
        </authorList>
    </citation>
    <scope>NUCLEOTIDE SEQUENCE</scope>
</reference>
<protein>
    <recommendedName>
        <fullName evidence="2">C2H2-type domain-containing protein</fullName>
    </recommendedName>
</protein>
<dbReference type="AlphaFoldDB" id="A0A9N9X2Q5"/>
<dbReference type="Proteomes" id="UP001153737">
    <property type="component" value="Chromosome 2"/>
</dbReference>